<evidence type="ECO:0000313" key="10">
    <source>
        <dbReference type="Proteomes" id="UP001230188"/>
    </source>
</evidence>
<gene>
    <name evidence="9" type="ORF">CTAYLR_006571</name>
    <name evidence="8" type="ORF">CTAYLR_008502</name>
</gene>
<dbReference type="InterPro" id="IPR033124">
    <property type="entry name" value="Ser_caboxypep_his_AS"/>
</dbReference>
<evidence type="ECO:0000256" key="1">
    <source>
        <dbReference type="ARBA" id="ARBA00009431"/>
    </source>
</evidence>
<keyword evidence="10" id="KW-1185">Reference proteome</keyword>
<dbReference type="Proteomes" id="UP001230188">
    <property type="component" value="Unassembled WGS sequence"/>
</dbReference>
<dbReference type="AlphaFoldDB" id="A0AAD7XIN9"/>
<evidence type="ECO:0000256" key="3">
    <source>
        <dbReference type="ARBA" id="ARBA00022670"/>
    </source>
</evidence>
<evidence type="ECO:0000256" key="4">
    <source>
        <dbReference type="ARBA" id="ARBA00022729"/>
    </source>
</evidence>
<dbReference type="InterPro" id="IPR001563">
    <property type="entry name" value="Peptidase_S10"/>
</dbReference>
<evidence type="ECO:0000256" key="6">
    <source>
        <dbReference type="ARBA" id="ARBA00023180"/>
    </source>
</evidence>
<dbReference type="PRINTS" id="PR00724">
    <property type="entry name" value="CRBOXYPTASEC"/>
</dbReference>
<dbReference type="PANTHER" id="PTHR11802">
    <property type="entry name" value="SERINE PROTEASE FAMILY S10 SERINE CARBOXYPEPTIDASE"/>
    <property type="match status" value="1"/>
</dbReference>
<evidence type="ECO:0000256" key="2">
    <source>
        <dbReference type="ARBA" id="ARBA00022645"/>
    </source>
</evidence>
<dbReference type="PANTHER" id="PTHR11802:SF3">
    <property type="entry name" value="RETINOID-INDUCIBLE SERINE CARBOXYPEPTIDASE"/>
    <property type="match status" value="1"/>
</dbReference>
<evidence type="ECO:0000256" key="7">
    <source>
        <dbReference type="SAM" id="MobiDB-lite"/>
    </source>
</evidence>
<comment type="similarity">
    <text evidence="1">Belongs to the peptidase S10 family.</text>
</comment>
<comment type="caution">
    <text evidence="8">The sequence shown here is derived from an EMBL/GenBank/DDBJ whole genome shotgun (WGS) entry which is preliminary data.</text>
</comment>
<evidence type="ECO:0000313" key="8">
    <source>
        <dbReference type="EMBL" id="KAJ8600838.1"/>
    </source>
</evidence>
<dbReference type="GO" id="GO:0004185">
    <property type="term" value="F:serine-type carboxypeptidase activity"/>
    <property type="evidence" value="ECO:0007669"/>
    <property type="project" value="InterPro"/>
</dbReference>
<proteinExistence type="inferred from homology"/>
<organism evidence="8 10">
    <name type="scientific">Chrysophaeum taylorii</name>
    <dbReference type="NCBI Taxonomy" id="2483200"/>
    <lineage>
        <taxon>Eukaryota</taxon>
        <taxon>Sar</taxon>
        <taxon>Stramenopiles</taxon>
        <taxon>Ochrophyta</taxon>
        <taxon>Pelagophyceae</taxon>
        <taxon>Pelagomonadales</taxon>
        <taxon>Pelagomonadaceae</taxon>
        <taxon>Chrysophaeum</taxon>
    </lineage>
</organism>
<reference evidence="8" key="1">
    <citation type="submission" date="2023-01" db="EMBL/GenBank/DDBJ databases">
        <title>Metagenome sequencing of chrysophaentin producing Chrysophaeum taylorii.</title>
        <authorList>
            <person name="Davison J."/>
            <person name="Bewley C."/>
        </authorList>
    </citation>
    <scope>NUCLEOTIDE SEQUENCE</scope>
    <source>
        <strain evidence="8">NIES-1699</strain>
    </source>
</reference>
<dbReference type="InterPro" id="IPR029058">
    <property type="entry name" value="AB_hydrolase_fold"/>
</dbReference>
<dbReference type="PROSITE" id="PS00560">
    <property type="entry name" value="CARBOXYPEPT_SER_HIS"/>
    <property type="match status" value="1"/>
</dbReference>
<feature type="region of interest" description="Disordered" evidence="7">
    <location>
        <begin position="511"/>
        <end position="573"/>
    </location>
</feature>
<feature type="compositionally biased region" description="Basic residues" evidence="7">
    <location>
        <begin position="556"/>
        <end position="566"/>
    </location>
</feature>
<evidence type="ECO:0000256" key="5">
    <source>
        <dbReference type="ARBA" id="ARBA00022801"/>
    </source>
</evidence>
<keyword evidence="3" id="KW-0645">Protease</keyword>
<dbReference type="GO" id="GO:0006508">
    <property type="term" value="P:proteolysis"/>
    <property type="evidence" value="ECO:0007669"/>
    <property type="project" value="UniProtKB-KW"/>
</dbReference>
<evidence type="ECO:0000313" key="9">
    <source>
        <dbReference type="EMBL" id="KAJ8604704.1"/>
    </source>
</evidence>
<dbReference type="SUPFAM" id="SSF53474">
    <property type="entry name" value="alpha/beta-Hydrolases"/>
    <property type="match status" value="1"/>
</dbReference>
<sequence length="573" mass="63404">MMRCWWVVTNVVVARRVVPVWEKPTNSTRRVLMSNAAAPQPKARLSPEGTSHEVRSLPGLPGDWRGTHYAGMLGSDDATGGRLFYWFFEREGGGVGAPLLVWLNGGPGCTSMDGLFLENGPFRLRESSRSLDRRRSSWHTVANTLYVDQPVGTGFSWTASGAYCRNDACIARHFVTFLGRFARLYASLVLASPARSVPIYFSGESHAGHYVPLLVDALVEDDDGIEWNVRGMALGNAWIDPYNQYDASRMGFALGLISADASRTLRSQEKTCQVALDRKQYMSKACWNLLDDVVRTSGSKNRDHLKANMYDAREAVRSTAQFPPGHERVEAYMNTPAVREALHVDPSAPKFYECANPPYNALKHQDGLGIMPVLRKLLDRGEIQVLFYNGQFDLICNHVGVQRSLLALDWARAENFRRAPYVPWMRRGGLRPAGHFMEVPGLALLVVADAGHMVPMNQPEVALDMITNFITAIERGDSLAAYFTSPQYNATRHPINGACVDTCGTFRTPQPALHKTNATPLSPSRLSFHEGSRHISGPNRGGTHGSSVRHPVDRRGAHKPGTRRRPIAAPVSS</sequence>
<evidence type="ECO:0008006" key="11">
    <source>
        <dbReference type="Google" id="ProtNLM"/>
    </source>
</evidence>
<accession>A0AAD7XIN9</accession>
<protein>
    <recommendedName>
        <fullName evidence="11">Serine carboxypeptidase</fullName>
    </recommendedName>
</protein>
<feature type="region of interest" description="Disordered" evidence="7">
    <location>
        <begin position="33"/>
        <end position="56"/>
    </location>
</feature>
<dbReference type="Gene3D" id="3.40.50.1820">
    <property type="entry name" value="alpha/beta hydrolase"/>
    <property type="match status" value="1"/>
</dbReference>
<dbReference type="Pfam" id="PF00450">
    <property type="entry name" value="Peptidase_S10"/>
    <property type="match status" value="1"/>
</dbReference>
<dbReference type="EMBL" id="JAQMWT010000470">
    <property type="protein sequence ID" value="KAJ8600838.1"/>
    <property type="molecule type" value="Genomic_DNA"/>
</dbReference>
<keyword evidence="2" id="KW-0121">Carboxypeptidase</keyword>
<keyword evidence="4" id="KW-0732">Signal</keyword>
<name>A0AAD7XIN9_9STRA</name>
<keyword evidence="6" id="KW-0325">Glycoprotein</keyword>
<dbReference type="EMBL" id="JAQMWT010000323">
    <property type="protein sequence ID" value="KAJ8604704.1"/>
    <property type="molecule type" value="Genomic_DNA"/>
</dbReference>
<feature type="compositionally biased region" description="Polar residues" evidence="7">
    <location>
        <begin position="516"/>
        <end position="525"/>
    </location>
</feature>
<keyword evidence="5" id="KW-0378">Hydrolase</keyword>